<proteinExistence type="predicted"/>
<name>A0A1B1U4Y7_9HELI</name>
<sequence length="75" mass="8327">MTLFEGNPNQSYKVCAIHTQDMALKNRLFSMGISKDAKITIDCFTPNKATLAVQVNQTKIALRNTEAQNIIVEAI</sequence>
<organism evidence="3 4">
    <name type="scientific">Helicobacter enhydrae</name>
    <dbReference type="NCBI Taxonomy" id="222136"/>
    <lineage>
        <taxon>Bacteria</taxon>
        <taxon>Pseudomonadati</taxon>
        <taxon>Campylobacterota</taxon>
        <taxon>Epsilonproteobacteria</taxon>
        <taxon>Campylobacterales</taxon>
        <taxon>Helicobacteraceae</taxon>
        <taxon>Helicobacter</taxon>
    </lineage>
</organism>
<dbReference type="STRING" id="222136.BBW65_02585"/>
<evidence type="ECO:0000259" key="2">
    <source>
        <dbReference type="SMART" id="SM00899"/>
    </source>
</evidence>
<feature type="domain" description="Ferrous iron transporter FeoA-like" evidence="2">
    <location>
        <begin position="1"/>
        <end position="74"/>
    </location>
</feature>
<dbReference type="AlphaFoldDB" id="A0A1B1U4Y7"/>
<dbReference type="SUPFAM" id="SSF50037">
    <property type="entry name" value="C-terminal domain of transcriptional repressors"/>
    <property type="match status" value="1"/>
</dbReference>
<reference evidence="4" key="1">
    <citation type="submission" date="2016-07" db="EMBL/GenBank/DDBJ databases">
        <authorList>
            <person name="Florea S."/>
            <person name="Webb J.S."/>
            <person name="Jaromczyk J."/>
            <person name="Schardl C.L."/>
        </authorList>
    </citation>
    <scope>NUCLEOTIDE SEQUENCE [LARGE SCALE GENOMIC DNA]</scope>
    <source>
        <strain evidence="4">MIT 01-6242</strain>
    </source>
</reference>
<keyword evidence="1" id="KW-0408">Iron</keyword>
<dbReference type="EMBL" id="CP016503">
    <property type="protein sequence ID" value="ANV97755.1"/>
    <property type="molecule type" value="Genomic_DNA"/>
</dbReference>
<dbReference type="SMART" id="SM00899">
    <property type="entry name" value="FeoA"/>
    <property type="match status" value="1"/>
</dbReference>
<dbReference type="InterPro" id="IPR007167">
    <property type="entry name" value="Fe-transptr_FeoA-like"/>
</dbReference>
<keyword evidence="4" id="KW-1185">Reference proteome</keyword>
<dbReference type="InterPro" id="IPR038157">
    <property type="entry name" value="FeoA_core_dom"/>
</dbReference>
<dbReference type="RefSeq" id="WP_066339288.1">
    <property type="nucleotide sequence ID" value="NZ_CP016503.1"/>
</dbReference>
<gene>
    <name evidence="3" type="ORF">BBW65_02585</name>
</gene>
<protein>
    <recommendedName>
        <fullName evidence="2">Ferrous iron transporter FeoA-like domain-containing protein</fullName>
    </recommendedName>
</protein>
<dbReference type="Pfam" id="PF04023">
    <property type="entry name" value="FeoA"/>
    <property type="match status" value="1"/>
</dbReference>
<dbReference type="InterPro" id="IPR008988">
    <property type="entry name" value="Transcriptional_repressor_C"/>
</dbReference>
<evidence type="ECO:0000313" key="3">
    <source>
        <dbReference type="EMBL" id="ANV97755.1"/>
    </source>
</evidence>
<evidence type="ECO:0000313" key="4">
    <source>
        <dbReference type="Proteomes" id="UP000092884"/>
    </source>
</evidence>
<dbReference type="OrthoDB" id="5334830at2"/>
<dbReference type="Gene3D" id="2.30.30.90">
    <property type="match status" value="1"/>
</dbReference>
<evidence type="ECO:0000256" key="1">
    <source>
        <dbReference type="ARBA" id="ARBA00023004"/>
    </source>
</evidence>
<accession>A0A1B1U4Y7</accession>
<dbReference type="Proteomes" id="UP000092884">
    <property type="component" value="Chromosome"/>
</dbReference>
<dbReference type="GO" id="GO:0046914">
    <property type="term" value="F:transition metal ion binding"/>
    <property type="evidence" value="ECO:0007669"/>
    <property type="project" value="InterPro"/>
</dbReference>
<dbReference type="KEGG" id="het:BBW65_02585"/>